<dbReference type="SUPFAM" id="SSF53067">
    <property type="entry name" value="Actin-like ATPase domain"/>
    <property type="match status" value="1"/>
</dbReference>
<dbReference type="NCBIfam" id="TIGR00744">
    <property type="entry name" value="ROK_glcA_fam"/>
    <property type="match status" value="1"/>
</dbReference>
<evidence type="ECO:0000256" key="4">
    <source>
        <dbReference type="ARBA" id="ARBA00022679"/>
    </source>
</evidence>
<keyword evidence="4" id="KW-0808">Transferase</keyword>
<dbReference type="EC" id="2.7.1.2" evidence="2"/>
<proteinExistence type="inferred from homology"/>
<gene>
    <name evidence="9" type="primary">glcK</name>
    <name evidence="9" type="ORF">GCM10007968_26780</name>
</gene>
<keyword evidence="5" id="KW-0547">Nucleotide-binding</keyword>
<organism evidence="9 10">
    <name type="scientific">Sporolactobacillus putidus</name>
    <dbReference type="NCBI Taxonomy" id="492735"/>
    <lineage>
        <taxon>Bacteria</taxon>
        <taxon>Bacillati</taxon>
        <taxon>Bacillota</taxon>
        <taxon>Bacilli</taxon>
        <taxon>Bacillales</taxon>
        <taxon>Sporolactobacillaceae</taxon>
        <taxon>Sporolactobacillus</taxon>
    </lineage>
</organism>
<protein>
    <recommendedName>
        <fullName evidence="3">Glucokinase</fullName>
        <ecNumber evidence="2">2.7.1.2</ecNumber>
    </recommendedName>
    <alternativeName>
        <fullName evidence="8">Glucose kinase</fullName>
    </alternativeName>
</protein>
<keyword evidence="6" id="KW-0418">Kinase</keyword>
<dbReference type="GO" id="GO:0005524">
    <property type="term" value="F:ATP binding"/>
    <property type="evidence" value="ECO:0007669"/>
    <property type="project" value="UniProtKB-KW"/>
</dbReference>
<evidence type="ECO:0000313" key="10">
    <source>
        <dbReference type="Proteomes" id="UP000654670"/>
    </source>
</evidence>
<evidence type="ECO:0000256" key="3">
    <source>
        <dbReference type="ARBA" id="ARBA00014701"/>
    </source>
</evidence>
<dbReference type="GO" id="GO:0006096">
    <property type="term" value="P:glycolytic process"/>
    <property type="evidence" value="ECO:0007669"/>
    <property type="project" value="InterPro"/>
</dbReference>
<keyword evidence="7" id="KW-0067">ATP-binding</keyword>
<dbReference type="Gene3D" id="3.30.420.40">
    <property type="match status" value="2"/>
</dbReference>
<sequence>MSELIHIGVDLGGTTIKMALIDDTGKMIDKWAIATDTIDNGSRIASDISASIVKKLAQLQIDRSEVSGIGMGAPGFINMTTGFVYKAVNIGWENYPLKDELESLTGIPAIIENDANLAALGEMWLGAGRGARNMVCVTLGTGVGGGIICDGEILHGVNGMAGEIGHITVLPKNGAPCNCGKKGCLETVSSATGIRRLALEALDYNDSDSILRDIFENKGDITAEDVFLCAGKNDPLSSVVAEKAAYYLGYALGAISIVINPEKIVIGGGVSRAGDTLLAPLTKYFKKFSLPRVFEACTIDVAKLGNDAGVIGGAWLAKMKIGKLRTA</sequence>
<name>A0A917S7X3_9BACL</name>
<dbReference type="PROSITE" id="PS01125">
    <property type="entry name" value="ROK"/>
    <property type="match status" value="1"/>
</dbReference>
<evidence type="ECO:0000256" key="5">
    <source>
        <dbReference type="ARBA" id="ARBA00022741"/>
    </source>
</evidence>
<dbReference type="Proteomes" id="UP000654670">
    <property type="component" value="Unassembled WGS sequence"/>
</dbReference>
<dbReference type="GO" id="GO:0004340">
    <property type="term" value="F:glucokinase activity"/>
    <property type="evidence" value="ECO:0007669"/>
    <property type="project" value="UniProtKB-EC"/>
</dbReference>
<dbReference type="InterPro" id="IPR000600">
    <property type="entry name" value="ROK"/>
</dbReference>
<keyword evidence="10" id="KW-1185">Reference proteome</keyword>
<dbReference type="GO" id="GO:0005737">
    <property type="term" value="C:cytoplasm"/>
    <property type="evidence" value="ECO:0007669"/>
    <property type="project" value="InterPro"/>
</dbReference>
<dbReference type="InterPro" id="IPR004654">
    <property type="entry name" value="ROK_glcA"/>
</dbReference>
<evidence type="ECO:0000256" key="7">
    <source>
        <dbReference type="ARBA" id="ARBA00022840"/>
    </source>
</evidence>
<dbReference type="InterPro" id="IPR043129">
    <property type="entry name" value="ATPase_NBD"/>
</dbReference>
<accession>A0A917S7X3</accession>
<reference evidence="9" key="1">
    <citation type="journal article" date="2014" name="Int. J. Syst. Evol. Microbiol.">
        <title>Complete genome sequence of Corynebacterium casei LMG S-19264T (=DSM 44701T), isolated from a smear-ripened cheese.</title>
        <authorList>
            <consortium name="US DOE Joint Genome Institute (JGI-PGF)"/>
            <person name="Walter F."/>
            <person name="Albersmeier A."/>
            <person name="Kalinowski J."/>
            <person name="Ruckert C."/>
        </authorList>
    </citation>
    <scope>NUCLEOTIDE SEQUENCE</scope>
    <source>
        <strain evidence="9">JCM 15325</strain>
    </source>
</reference>
<dbReference type="AlphaFoldDB" id="A0A917S7X3"/>
<comment type="caution">
    <text evidence="9">The sequence shown here is derived from an EMBL/GenBank/DDBJ whole genome shotgun (WGS) entry which is preliminary data.</text>
</comment>
<comment type="similarity">
    <text evidence="1">Belongs to the ROK (NagC/XylR) family.</text>
</comment>
<evidence type="ECO:0000256" key="8">
    <source>
        <dbReference type="ARBA" id="ARBA00032386"/>
    </source>
</evidence>
<evidence type="ECO:0000256" key="1">
    <source>
        <dbReference type="ARBA" id="ARBA00006479"/>
    </source>
</evidence>
<dbReference type="RefSeq" id="WP_188804200.1">
    <property type="nucleotide sequence ID" value="NZ_BMOK01000014.1"/>
</dbReference>
<evidence type="ECO:0000256" key="6">
    <source>
        <dbReference type="ARBA" id="ARBA00022777"/>
    </source>
</evidence>
<dbReference type="Pfam" id="PF00480">
    <property type="entry name" value="ROK"/>
    <property type="match status" value="1"/>
</dbReference>
<reference evidence="9" key="2">
    <citation type="submission" date="2020-09" db="EMBL/GenBank/DDBJ databases">
        <authorList>
            <person name="Sun Q."/>
            <person name="Ohkuma M."/>
        </authorList>
    </citation>
    <scope>NUCLEOTIDE SEQUENCE</scope>
    <source>
        <strain evidence="9">JCM 15325</strain>
    </source>
</reference>
<dbReference type="InterPro" id="IPR049874">
    <property type="entry name" value="ROK_cs"/>
</dbReference>
<dbReference type="PANTHER" id="PTHR18964">
    <property type="entry name" value="ROK (REPRESSOR, ORF, KINASE) FAMILY"/>
    <property type="match status" value="1"/>
</dbReference>
<evidence type="ECO:0000256" key="2">
    <source>
        <dbReference type="ARBA" id="ARBA00012323"/>
    </source>
</evidence>
<dbReference type="EMBL" id="BMOK01000014">
    <property type="protein sequence ID" value="GGL61419.1"/>
    <property type="molecule type" value="Genomic_DNA"/>
</dbReference>
<evidence type="ECO:0000313" key="9">
    <source>
        <dbReference type="EMBL" id="GGL61419.1"/>
    </source>
</evidence>
<dbReference type="PANTHER" id="PTHR18964:SF149">
    <property type="entry name" value="BIFUNCTIONAL UDP-N-ACETYLGLUCOSAMINE 2-EPIMERASE_N-ACETYLMANNOSAMINE KINASE"/>
    <property type="match status" value="1"/>
</dbReference>